<protein>
    <recommendedName>
        <fullName evidence="5">MATE family efflux transporter</fullName>
    </recommendedName>
</protein>
<gene>
    <name evidence="3" type="ORF">BEN49_21825</name>
</gene>
<keyword evidence="2" id="KW-0812">Transmembrane</keyword>
<organism evidence="3 4">
    <name type="scientific">Hymenobacter coccineus</name>
    <dbReference type="NCBI Taxonomy" id="1908235"/>
    <lineage>
        <taxon>Bacteria</taxon>
        <taxon>Pseudomonadati</taxon>
        <taxon>Bacteroidota</taxon>
        <taxon>Cytophagia</taxon>
        <taxon>Cytophagales</taxon>
        <taxon>Hymenobacteraceae</taxon>
        <taxon>Hymenobacter</taxon>
    </lineage>
</organism>
<evidence type="ECO:0008006" key="5">
    <source>
        <dbReference type="Google" id="ProtNLM"/>
    </source>
</evidence>
<dbReference type="Proteomes" id="UP000177506">
    <property type="component" value="Unassembled WGS sequence"/>
</dbReference>
<proteinExistence type="predicted"/>
<evidence type="ECO:0000256" key="1">
    <source>
        <dbReference type="SAM" id="MobiDB-lite"/>
    </source>
</evidence>
<keyword evidence="2" id="KW-0472">Membrane</keyword>
<reference evidence="3 4" key="1">
    <citation type="submission" date="2016-08" db="EMBL/GenBank/DDBJ databases">
        <title>Hymenobacter coccineus sp. nov., Hymenobacter lapidarius sp. nov. and Hymenobacter glacialis sp. nov., isolated from Antarctic soil.</title>
        <authorList>
            <person name="Sedlacek I."/>
            <person name="Kralova S."/>
            <person name="Kyrova K."/>
            <person name="Maslanova I."/>
            <person name="Stankova E."/>
            <person name="Vrbovska V."/>
            <person name="Nemec M."/>
            <person name="Bartak M."/>
            <person name="Svec P."/>
            <person name="Busse H.-J."/>
            <person name="Pantucek R."/>
        </authorList>
    </citation>
    <scope>NUCLEOTIDE SEQUENCE [LARGE SCALE GENOMIC DNA]</scope>
    <source>
        <strain evidence="3 4">CCM 8649</strain>
    </source>
</reference>
<feature type="transmembrane region" description="Helical" evidence="2">
    <location>
        <begin position="18"/>
        <end position="39"/>
    </location>
</feature>
<keyword evidence="4" id="KW-1185">Reference proteome</keyword>
<dbReference type="AlphaFoldDB" id="A0A1G1TIN2"/>
<keyword evidence="2" id="KW-1133">Transmembrane helix</keyword>
<feature type="region of interest" description="Disordered" evidence="1">
    <location>
        <begin position="71"/>
        <end position="92"/>
    </location>
</feature>
<dbReference type="EMBL" id="MDZA01000112">
    <property type="protein sequence ID" value="OGX90718.1"/>
    <property type="molecule type" value="Genomic_DNA"/>
</dbReference>
<comment type="caution">
    <text evidence="3">The sequence shown here is derived from an EMBL/GenBank/DDBJ whole genome shotgun (WGS) entry which is preliminary data.</text>
</comment>
<sequence>MVGLGALRGLEDVKVPSLVALLAYWAVALPLGYYLGFHLHLGAPGVWAGLLLGLTIVAGVLLLRFRRETAPGAPMHAGPTPLPLPEAELLKA</sequence>
<evidence type="ECO:0000256" key="2">
    <source>
        <dbReference type="SAM" id="Phobius"/>
    </source>
</evidence>
<evidence type="ECO:0000313" key="3">
    <source>
        <dbReference type="EMBL" id="OGX90718.1"/>
    </source>
</evidence>
<name>A0A1G1TIN2_9BACT</name>
<accession>A0A1G1TIN2</accession>
<evidence type="ECO:0000313" key="4">
    <source>
        <dbReference type="Proteomes" id="UP000177506"/>
    </source>
</evidence>
<feature type="transmembrane region" description="Helical" evidence="2">
    <location>
        <begin position="45"/>
        <end position="65"/>
    </location>
</feature>